<protein>
    <submittedName>
        <fullName evidence="1">Uncharacterized protein</fullName>
    </submittedName>
</protein>
<sequence length="23" mass="2825">MCMFIASLWCWIDHVSFSLFMTR</sequence>
<evidence type="ECO:0000313" key="1">
    <source>
        <dbReference type="EMBL" id="MBX59380.1"/>
    </source>
</evidence>
<dbReference type="AlphaFoldDB" id="A0A2P2PXE4"/>
<accession>A0A2P2PXE4</accession>
<name>A0A2P2PXE4_RHIMU</name>
<proteinExistence type="predicted"/>
<reference evidence="1" key="1">
    <citation type="submission" date="2018-02" db="EMBL/GenBank/DDBJ databases">
        <title>Rhizophora mucronata_Transcriptome.</title>
        <authorList>
            <person name="Meera S.P."/>
            <person name="Sreeshan A."/>
            <person name="Augustine A."/>
        </authorList>
    </citation>
    <scope>NUCLEOTIDE SEQUENCE</scope>
    <source>
        <tissue evidence="1">Leaf</tissue>
    </source>
</reference>
<dbReference type="EMBL" id="GGEC01078896">
    <property type="protein sequence ID" value="MBX59380.1"/>
    <property type="molecule type" value="Transcribed_RNA"/>
</dbReference>
<organism evidence="1">
    <name type="scientific">Rhizophora mucronata</name>
    <name type="common">Asiatic mangrove</name>
    <dbReference type="NCBI Taxonomy" id="61149"/>
    <lineage>
        <taxon>Eukaryota</taxon>
        <taxon>Viridiplantae</taxon>
        <taxon>Streptophyta</taxon>
        <taxon>Embryophyta</taxon>
        <taxon>Tracheophyta</taxon>
        <taxon>Spermatophyta</taxon>
        <taxon>Magnoliopsida</taxon>
        <taxon>eudicotyledons</taxon>
        <taxon>Gunneridae</taxon>
        <taxon>Pentapetalae</taxon>
        <taxon>rosids</taxon>
        <taxon>fabids</taxon>
        <taxon>Malpighiales</taxon>
        <taxon>Rhizophoraceae</taxon>
        <taxon>Rhizophora</taxon>
    </lineage>
</organism>